<dbReference type="OrthoDB" id="9779969at2"/>
<dbReference type="InterPro" id="IPR051271">
    <property type="entry name" value="2C-system_Tx_regulators"/>
</dbReference>
<dbReference type="InterPro" id="IPR036388">
    <property type="entry name" value="WH-like_DNA-bd_sf"/>
</dbReference>
<comment type="function">
    <text evidence="2">May play the central regulatory role in sporulation. It may be an element of the effector pathway responsible for the activation of sporulation genes in response to nutritional stress. Spo0A may act in concert with spo0H (a sigma factor) to control the expression of some genes that are critical to the sporulation process.</text>
</comment>
<dbReference type="Proteomes" id="UP000012063">
    <property type="component" value="Unassembled WGS sequence"/>
</dbReference>
<comment type="caution">
    <text evidence="5">The sequence shown here is derived from an EMBL/GenBank/DDBJ whole genome shotgun (WGS) entry which is preliminary data.</text>
</comment>
<feature type="domain" description="Response regulatory" evidence="4">
    <location>
        <begin position="3"/>
        <end position="117"/>
    </location>
</feature>
<dbReference type="Gene3D" id="3.40.50.2300">
    <property type="match status" value="1"/>
</dbReference>
<dbReference type="InterPro" id="IPR036390">
    <property type="entry name" value="WH_DNA-bd_sf"/>
</dbReference>
<protein>
    <recommendedName>
        <fullName evidence="1">Stage 0 sporulation protein A homolog</fullName>
    </recommendedName>
</protein>
<keyword evidence="3" id="KW-0597">Phosphoprotein</keyword>
<dbReference type="Pfam" id="PF00072">
    <property type="entry name" value="Response_reg"/>
    <property type="match status" value="1"/>
</dbReference>
<dbReference type="SUPFAM" id="SSF46785">
    <property type="entry name" value="Winged helix' DNA-binding domain"/>
    <property type="match status" value="1"/>
</dbReference>
<dbReference type="RefSeq" id="WP_005486910.1">
    <property type="nucleotide sequence ID" value="NZ_CAUI01000002.1"/>
</dbReference>
<dbReference type="FunCoup" id="M5DX12">
    <property type="interactions" value="137"/>
</dbReference>
<evidence type="ECO:0000256" key="1">
    <source>
        <dbReference type="ARBA" id="ARBA00018672"/>
    </source>
</evidence>
<evidence type="ECO:0000313" key="6">
    <source>
        <dbReference type="Proteomes" id="UP000012063"/>
    </source>
</evidence>
<dbReference type="AlphaFoldDB" id="M5DX12"/>
<reference evidence="6" key="1">
    <citation type="journal article" date="2013" name="Genome Announc.">
        <title>Genome Sequence of Halanaerobium saccharolyticum subsp. saccharolyticum Strain DSM 6643T, a Halophilic Hydrogen-Producing Bacterium.</title>
        <authorList>
            <person name="Kivisto A."/>
            <person name="Larjo A."/>
            <person name="Ciranna A."/>
            <person name="Santala V."/>
            <person name="Roos C."/>
            <person name="Karp M."/>
        </authorList>
    </citation>
    <scope>NUCLEOTIDE SEQUENCE [LARGE SCALE GENOMIC DNA]</scope>
    <source>
        <strain evidence="6">DSM 6643</strain>
    </source>
</reference>
<dbReference type="InParanoid" id="M5DX12"/>
<dbReference type="GO" id="GO:0000156">
    <property type="term" value="F:phosphorelay response regulator activity"/>
    <property type="evidence" value="ECO:0007669"/>
    <property type="project" value="TreeGrafter"/>
</dbReference>
<dbReference type="STRING" id="1293054.HSACCH_00010"/>
<gene>
    <name evidence="5" type="ORF">HSACCH_00010</name>
</gene>
<feature type="modified residue" description="4-aspartylphosphate" evidence="3">
    <location>
        <position position="52"/>
    </location>
</feature>
<dbReference type="EMBL" id="CAUI01000002">
    <property type="protein sequence ID" value="CCU77542.1"/>
    <property type="molecule type" value="Genomic_DNA"/>
</dbReference>
<organism evidence="5 6">
    <name type="scientific">Halanaerobium saccharolyticum subsp. saccharolyticum DSM 6643</name>
    <dbReference type="NCBI Taxonomy" id="1293054"/>
    <lineage>
        <taxon>Bacteria</taxon>
        <taxon>Bacillati</taxon>
        <taxon>Bacillota</taxon>
        <taxon>Clostridia</taxon>
        <taxon>Halanaerobiales</taxon>
        <taxon>Halanaerobiaceae</taxon>
        <taxon>Halanaerobium</taxon>
    </lineage>
</organism>
<dbReference type="SMART" id="SM00448">
    <property type="entry name" value="REC"/>
    <property type="match status" value="1"/>
</dbReference>
<dbReference type="InterPro" id="IPR001789">
    <property type="entry name" value="Sig_transdc_resp-reg_receiver"/>
</dbReference>
<dbReference type="InterPro" id="IPR011006">
    <property type="entry name" value="CheY-like_superfamily"/>
</dbReference>
<dbReference type="PANTHER" id="PTHR45526">
    <property type="entry name" value="TRANSCRIPTIONAL REGULATORY PROTEIN DPIA"/>
    <property type="match status" value="1"/>
</dbReference>
<evidence type="ECO:0000256" key="3">
    <source>
        <dbReference type="PROSITE-ProRule" id="PRU00169"/>
    </source>
</evidence>
<keyword evidence="6" id="KW-1185">Reference proteome</keyword>
<dbReference type="PANTHER" id="PTHR45526:SF1">
    <property type="entry name" value="TRANSCRIPTIONAL REGULATORY PROTEIN DCUR-RELATED"/>
    <property type="match status" value="1"/>
</dbReference>
<dbReference type="Gene3D" id="1.10.10.10">
    <property type="entry name" value="Winged helix-like DNA-binding domain superfamily/Winged helix DNA-binding domain"/>
    <property type="match status" value="1"/>
</dbReference>
<dbReference type="PROSITE" id="PS50110">
    <property type="entry name" value="RESPONSE_REGULATORY"/>
    <property type="match status" value="1"/>
</dbReference>
<evidence type="ECO:0000256" key="2">
    <source>
        <dbReference type="ARBA" id="ARBA00024867"/>
    </source>
</evidence>
<name>M5DX12_9FIRM</name>
<evidence type="ECO:0000313" key="5">
    <source>
        <dbReference type="EMBL" id="CCU77542.1"/>
    </source>
</evidence>
<sequence length="206" mass="23589">MKKILAVDDEEDILFTLEAVADVADLNMTTTSRGLKALKYIKNNKFDLLLVDYHMPDINGLKLVKEIRKIDKEIPILVLTVDESMDLAEKFLKAGADDFANKPIKTADLISRINLHLNYNKSYKNADEKIKALNIPKGMTQKTLSIIYDYLTKIKKAETIEEISEGTNLAYQTVHRYLNYIADENLVKVKLNYGKVGRPIHRYKLN</sequence>
<accession>M5DX12</accession>
<dbReference type="SUPFAM" id="SSF52172">
    <property type="entry name" value="CheY-like"/>
    <property type="match status" value="1"/>
</dbReference>
<evidence type="ECO:0000259" key="4">
    <source>
        <dbReference type="PROSITE" id="PS50110"/>
    </source>
</evidence>
<proteinExistence type="predicted"/>
<dbReference type="eggNOG" id="COG4565">
    <property type="taxonomic scope" value="Bacteria"/>
</dbReference>